<proteinExistence type="predicted"/>
<organism evidence="1 2">
    <name type="scientific">Candidatus Lokiarchaeum ossiferum</name>
    <dbReference type="NCBI Taxonomy" id="2951803"/>
    <lineage>
        <taxon>Archaea</taxon>
        <taxon>Promethearchaeati</taxon>
        <taxon>Promethearchaeota</taxon>
        <taxon>Promethearchaeia</taxon>
        <taxon>Promethearchaeales</taxon>
        <taxon>Promethearchaeaceae</taxon>
        <taxon>Candidatus Lokiarchaeum</taxon>
    </lineage>
</organism>
<evidence type="ECO:0008006" key="3">
    <source>
        <dbReference type="Google" id="ProtNLM"/>
    </source>
</evidence>
<keyword evidence="2" id="KW-1185">Reference proteome</keyword>
<evidence type="ECO:0000313" key="1">
    <source>
        <dbReference type="EMBL" id="UYP45752.1"/>
    </source>
</evidence>
<dbReference type="InterPro" id="IPR015424">
    <property type="entry name" value="PyrdxlP-dep_Trfase"/>
</dbReference>
<dbReference type="PANTHER" id="PTHR30244">
    <property type="entry name" value="TRANSAMINASE"/>
    <property type="match status" value="1"/>
</dbReference>
<protein>
    <recommendedName>
        <fullName evidence="3">DegT/DnrJ/EryC1/StrS aminotransferase family protein</fullName>
    </recommendedName>
</protein>
<dbReference type="Gene3D" id="3.40.640.10">
    <property type="entry name" value="Type I PLP-dependent aspartate aminotransferase-like (Major domain)"/>
    <property type="match status" value="1"/>
</dbReference>
<dbReference type="InterPro" id="IPR015421">
    <property type="entry name" value="PyrdxlP-dep_Trfase_major"/>
</dbReference>
<dbReference type="Proteomes" id="UP001208689">
    <property type="component" value="Chromosome"/>
</dbReference>
<sequence>MMFRNFIKAAPDYLSLKLSDFIGHFINLKTTDTFKNWIQYADYSKLMGYSCRSLFETCMRFLEKKDLVVATTPLHHTSFRNIIELHVQPENLHIIPFNDTYNGLGTLPKLDRCDIIVVTHLFGQDLNLTSLLEFKKKHNCIIIEDRVQGGTLDLKFSHDVVDIALYSMAMDKRPIALGGGIMHIRNNFREIIKYVRESVMDLPLEQVASRKKELLKKIPTYLLYNSRPFLYLFINIVNLLNRFNNDINLLNITQSYRKSNPGFSHNDFMLQPSNSLLKSMHENLGNYSFMEENYAKKSLYFMNCLPAEVRKFFFPWFKGNASLTPYNTIQVPESSIKHFLQYFNDHNMSVITNPTYKLFNFPNKFSQKDEQFNNGIIYLPSVANMKKFEIRYLASYIVNFYMTYISAPSKSKTEKITPIQVIS</sequence>
<dbReference type="PANTHER" id="PTHR30244:SF34">
    <property type="entry name" value="DTDP-4-AMINO-4,6-DIDEOXYGALACTOSE TRANSAMINASE"/>
    <property type="match status" value="1"/>
</dbReference>
<reference evidence="1" key="1">
    <citation type="submission" date="2022-09" db="EMBL/GenBank/DDBJ databases">
        <title>Actin cytoskeleton and complex cell architecture in an #Asgard archaeon.</title>
        <authorList>
            <person name="Ponce Toledo R.I."/>
            <person name="Schleper C."/>
            <person name="Rodrigues Oliveira T."/>
            <person name="Wollweber F."/>
            <person name="Xu J."/>
            <person name="Rittmann S."/>
            <person name="Klingl A."/>
            <person name="Pilhofer M."/>
        </authorList>
    </citation>
    <scope>NUCLEOTIDE SEQUENCE</scope>
    <source>
        <strain evidence="1">B-35</strain>
    </source>
</reference>
<dbReference type="EMBL" id="CP104013">
    <property type="protein sequence ID" value="UYP45752.1"/>
    <property type="molecule type" value="Genomic_DNA"/>
</dbReference>
<accession>A0ABY6HQJ8</accession>
<evidence type="ECO:0000313" key="2">
    <source>
        <dbReference type="Proteomes" id="UP001208689"/>
    </source>
</evidence>
<name>A0ABY6HQJ8_9ARCH</name>
<dbReference type="InterPro" id="IPR000653">
    <property type="entry name" value="DegT/StrS_aminotransferase"/>
</dbReference>
<dbReference type="SUPFAM" id="SSF53383">
    <property type="entry name" value="PLP-dependent transferases"/>
    <property type="match status" value="1"/>
</dbReference>
<gene>
    <name evidence="1" type="ORF">NEF87_002037</name>
</gene>